<feature type="compositionally biased region" description="Low complexity" evidence="5">
    <location>
        <begin position="250"/>
        <end position="260"/>
    </location>
</feature>
<dbReference type="InterPro" id="IPR004343">
    <property type="entry name" value="Plus-3_dom"/>
</dbReference>
<dbReference type="OrthoDB" id="166375at2759"/>
<feature type="compositionally biased region" description="Basic and acidic residues" evidence="5">
    <location>
        <begin position="146"/>
        <end position="172"/>
    </location>
</feature>
<evidence type="ECO:0000313" key="7">
    <source>
        <dbReference type="EMBL" id="VDM04964.1"/>
    </source>
</evidence>
<dbReference type="PROSITE" id="PS51360">
    <property type="entry name" value="PLUS3"/>
    <property type="match status" value="1"/>
</dbReference>
<organism evidence="9">
    <name type="scientific">Schistocephalus solidus</name>
    <name type="common">Tapeworm</name>
    <dbReference type="NCBI Taxonomy" id="70667"/>
    <lineage>
        <taxon>Eukaryota</taxon>
        <taxon>Metazoa</taxon>
        <taxon>Spiralia</taxon>
        <taxon>Lophotrochozoa</taxon>
        <taxon>Platyhelminthes</taxon>
        <taxon>Cestoda</taxon>
        <taxon>Eucestoda</taxon>
        <taxon>Diphyllobothriidea</taxon>
        <taxon>Diphyllobothriidae</taxon>
        <taxon>Schistocephalus</taxon>
    </lineage>
</organism>
<evidence type="ECO:0000256" key="3">
    <source>
        <dbReference type="ARBA" id="ARBA00023163"/>
    </source>
</evidence>
<dbReference type="WBParaSite" id="SSLN_0001927501-mRNA-1">
    <property type="protein sequence ID" value="SSLN_0001927501-mRNA-1"/>
    <property type="gene ID" value="SSLN_0001927501"/>
</dbReference>
<evidence type="ECO:0000259" key="6">
    <source>
        <dbReference type="PROSITE" id="PS51360"/>
    </source>
</evidence>
<dbReference type="AlphaFoldDB" id="A0A183TQ30"/>
<gene>
    <name evidence="7" type="ORF">SSLN_LOCUS18578</name>
</gene>
<accession>A0A183TQ30</accession>
<dbReference type="InterPro" id="IPR036128">
    <property type="entry name" value="Plus3-like_sf"/>
</dbReference>
<dbReference type="Proteomes" id="UP000275846">
    <property type="component" value="Unassembled WGS sequence"/>
</dbReference>
<feature type="compositionally biased region" description="Basic and acidic residues" evidence="5">
    <location>
        <begin position="294"/>
        <end position="304"/>
    </location>
</feature>
<evidence type="ECO:0000256" key="1">
    <source>
        <dbReference type="ARBA" id="ARBA00004123"/>
    </source>
</evidence>
<dbReference type="EMBL" id="UYSU01044766">
    <property type="protein sequence ID" value="VDM04964.1"/>
    <property type="molecule type" value="Genomic_DNA"/>
</dbReference>
<dbReference type="GO" id="GO:0016593">
    <property type="term" value="C:Cdc73/Paf1 complex"/>
    <property type="evidence" value="ECO:0007669"/>
    <property type="project" value="TreeGrafter"/>
</dbReference>
<feature type="compositionally biased region" description="Basic and acidic residues" evidence="5">
    <location>
        <begin position="212"/>
        <end position="245"/>
    </location>
</feature>
<feature type="compositionally biased region" description="Basic and acidic residues" evidence="5">
    <location>
        <begin position="443"/>
        <end position="463"/>
    </location>
</feature>
<keyword evidence="2" id="KW-0805">Transcription regulation</keyword>
<name>A0A183TQ30_SCHSO</name>
<reference evidence="9" key="1">
    <citation type="submission" date="2016-06" db="UniProtKB">
        <authorList>
            <consortium name="WormBaseParasite"/>
        </authorList>
    </citation>
    <scope>IDENTIFICATION</scope>
</reference>
<evidence type="ECO:0000313" key="8">
    <source>
        <dbReference type="Proteomes" id="UP000275846"/>
    </source>
</evidence>
<feature type="domain" description="Plus3" evidence="6">
    <location>
        <begin position="308"/>
        <end position="452"/>
    </location>
</feature>
<dbReference type="SMART" id="SM00719">
    <property type="entry name" value="Plus3"/>
    <property type="match status" value="1"/>
</dbReference>
<keyword evidence="3" id="KW-0804">Transcription</keyword>
<dbReference type="Gene3D" id="3.90.70.200">
    <property type="entry name" value="Plus-3 domain"/>
    <property type="match status" value="1"/>
</dbReference>
<dbReference type="PANTHER" id="PTHR13115">
    <property type="entry name" value="RNA POLYMERASE-ASSOCIATED PROTEIN RTF1 HOMOLOG"/>
    <property type="match status" value="1"/>
</dbReference>
<feature type="region of interest" description="Disordered" evidence="5">
    <location>
        <begin position="434"/>
        <end position="481"/>
    </location>
</feature>
<feature type="compositionally biased region" description="Acidic residues" evidence="5">
    <location>
        <begin position="67"/>
        <end position="84"/>
    </location>
</feature>
<dbReference type="GO" id="GO:1990269">
    <property type="term" value="F:RNA polymerase II C-terminal domain phosphoserine binding"/>
    <property type="evidence" value="ECO:0007669"/>
    <property type="project" value="TreeGrafter"/>
</dbReference>
<feature type="region of interest" description="Disordered" evidence="5">
    <location>
        <begin position="144"/>
        <end position="198"/>
    </location>
</feature>
<reference evidence="7 8" key="2">
    <citation type="submission" date="2018-11" db="EMBL/GenBank/DDBJ databases">
        <authorList>
            <consortium name="Pathogen Informatics"/>
        </authorList>
    </citation>
    <scope>NUCLEOTIDE SEQUENCE [LARGE SCALE GENOMIC DNA]</scope>
    <source>
        <strain evidence="7 8">NST_G2</strain>
    </source>
</reference>
<feature type="region of interest" description="Disordered" evidence="5">
    <location>
        <begin position="212"/>
        <end position="306"/>
    </location>
</feature>
<keyword evidence="4" id="KW-0539">Nucleus</keyword>
<comment type="subcellular location">
    <subcellularLocation>
        <location evidence="1">Nucleus</location>
    </subcellularLocation>
</comment>
<evidence type="ECO:0000256" key="4">
    <source>
        <dbReference type="ARBA" id="ARBA00023242"/>
    </source>
</evidence>
<feature type="compositionally biased region" description="Basic residues" evidence="5">
    <location>
        <begin position="48"/>
        <end position="58"/>
    </location>
</feature>
<dbReference type="GO" id="GO:0003677">
    <property type="term" value="F:DNA binding"/>
    <property type="evidence" value="ECO:0007669"/>
    <property type="project" value="InterPro"/>
</dbReference>
<dbReference type="Pfam" id="PF03126">
    <property type="entry name" value="Plus-3"/>
    <property type="match status" value="1"/>
</dbReference>
<evidence type="ECO:0000256" key="2">
    <source>
        <dbReference type="ARBA" id="ARBA00023015"/>
    </source>
</evidence>
<dbReference type="PANTHER" id="PTHR13115:SF8">
    <property type="entry name" value="RNA POLYMERASE-ASSOCIATED PROTEIN RTF1 HOMOLOG"/>
    <property type="match status" value="1"/>
</dbReference>
<protein>
    <submittedName>
        <fullName evidence="9">Plus3 domain-containing protein</fullName>
    </submittedName>
</protein>
<dbReference type="SUPFAM" id="SSF159042">
    <property type="entry name" value="Plus3-like"/>
    <property type="match status" value="1"/>
</dbReference>
<feature type="compositionally biased region" description="Low complexity" evidence="5">
    <location>
        <begin position="277"/>
        <end position="293"/>
    </location>
</feature>
<dbReference type="STRING" id="70667.A0A183TQ30"/>
<proteinExistence type="predicted"/>
<evidence type="ECO:0000313" key="9">
    <source>
        <dbReference type="WBParaSite" id="SSLN_0001927501-mRNA-1"/>
    </source>
</evidence>
<evidence type="ECO:0000256" key="5">
    <source>
        <dbReference type="SAM" id="MobiDB-lite"/>
    </source>
</evidence>
<feature type="region of interest" description="Disordered" evidence="5">
    <location>
        <begin position="48"/>
        <end position="84"/>
    </location>
</feature>
<keyword evidence="8" id="KW-1185">Reference proteome</keyword>
<sequence length="561" mass="63079">MLNTCHNDLVLLHPVKCYCTFGCCKLPLLSLSLLPGLLLKWTSSRKTTKKTAHGTSKKPRTDNGFSDPEEGEIPSDALEDDEDDVYDDDLYCGEEDRQRLLKMSEREREEELYRRAERREAMQVGVNIHLCSFNQIRNAFKRKLKEQREKEKVDKGSRSNATPEKRPSEGAKTKKPSTYADIYSSDSEDEESFLSDASLKEATSRKFQKLIESRTKQQRKKESTFSDSGDDSKTSPERSKFESKKRSSARKIYSSGSSDSDSNHSAYTQPVHREPRSFSTSSRSSSDGSSVSSDDGRGRSRSPVEELVSTLDQLSKIRLSRYRFERWVHMPFFDELVKGCFARINIGLSQGVPVYRCGEIVDVVETAKTYDLGNTRQNADLAVLAPDRATNKGIVLRVGKDQHTFRLVFVSNSEFLPAEFESWLRHTNEAGLRPPTLAYNAKGDADEEKKEDAEEQKSAEKSEAPGSDLNQNSPCAWNVGAPPEESLHAIHDFEIDIDVNIKPAHEDVHVTENLSGGGVCVQKPNMAMQRSASAAANLNGGGEPNRRFLNLQEYKRRRGLI</sequence>